<feature type="region of interest" description="Disordered" evidence="1">
    <location>
        <begin position="36"/>
        <end position="85"/>
    </location>
</feature>
<keyword evidence="2" id="KW-0472">Membrane</keyword>
<evidence type="ECO:0000256" key="1">
    <source>
        <dbReference type="SAM" id="MobiDB-lite"/>
    </source>
</evidence>
<accession>A0A2H0TX66</accession>
<evidence type="ECO:0008006" key="5">
    <source>
        <dbReference type="Google" id="ProtNLM"/>
    </source>
</evidence>
<feature type="compositionally biased region" description="Polar residues" evidence="1">
    <location>
        <begin position="36"/>
        <end position="59"/>
    </location>
</feature>
<name>A0A2H0TX66_9BACT</name>
<feature type="transmembrane region" description="Helical" evidence="2">
    <location>
        <begin position="6"/>
        <end position="24"/>
    </location>
</feature>
<dbReference type="InterPro" id="IPR011042">
    <property type="entry name" value="6-blade_b-propeller_TolB-like"/>
</dbReference>
<reference evidence="4" key="1">
    <citation type="submission" date="2017-09" db="EMBL/GenBank/DDBJ databases">
        <title>Depth-based differentiation of microbial function through sediment-hosted aquifers and enrichment of novel symbionts in the deep terrestrial subsurface.</title>
        <authorList>
            <person name="Probst A.J."/>
            <person name="Ladd B."/>
            <person name="Jarett J.K."/>
            <person name="Geller-Mcgrath D.E."/>
            <person name="Sieber C.M.K."/>
            <person name="Emerson J.B."/>
            <person name="Anantharaman K."/>
            <person name="Thomas B.C."/>
            <person name="Malmstrom R."/>
            <person name="Stieglmeier M."/>
            <person name="Klingl A."/>
            <person name="Woyke T."/>
            <person name="Ryan C.M."/>
            <person name="Banfield J.F."/>
        </authorList>
    </citation>
    <scope>NUCLEOTIDE SEQUENCE [LARGE SCALE GENOMIC DNA]</scope>
</reference>
<evidence type="ECO:0000313" key="3">
    <source>
        <dbReference type="EMBL" id="PIR76741.1"/>
    </source>
</evidence>
<protein>
    <recommendedName>
        <fullName evidence="5">Dipeptidylpeptidase IV N-terminal domain-containing protein</fullName>
    </recommendedName>
</protein>
<dbReference type="Gene3D" id="2.120.10.30">
    <property type="entry name" value="TolB, C-terminal domain"/>
    <property type="match status" value="1"/>
</dbReference>
<dbReference type="SUPFAM" id="SSF82171">
    <property type="entry name" value="DPP6 N-terminal domain-like"/>
    <property type="match status" value="1"/>
</dbReference>
<dbReference type="EMBL" id="PFBY01000008">
    <property type="protein sequence ID" value="PIR76741.1"/>
    <property type="molecule type" value="Genomic_DNA"/>
</dbReference>
<dbReference type="AlphaFoldDB" id="A0A2H0TX66"/>
<evidence type="ECO:0000313" key="4">
    <source>
        <dbReference type="Proteomes" id="UP000231530"/>
    </source>
</evidence>
<dbReference type="Proteomes" id="UP000231530">
    <property type="component" value="Unassembled WGS sequence"/>
</dbReference>
<organism evidence="3 4">
    <name type="scientific">Candidatus Magasanikbacteria bacterium CG10_big_fil_rev_8_21_14_0_10_42_10</name>
    <dbReference type="NCBI Taxonomy" id="1974649"/>
    <lineage>
        <taxon>Bacteria</taxon>
        <taxon>Candidatus Magasanikiibacteriota</taxon>
    </lineage>
</organism>
<gene>
    <name evidence="3" type="ORF">COU32_00455</name>
</gene>
<sequence length="407" mass="43610">MDKKRILYISLFILLTIGFGYALYRVFFASKQDTTVPTDVGQSTTGQFPSSENGQPSQNGGTGTGSLPGSGTVTAPGGGTQAGGAAEPIVTRVIDTPVSNATPDANGAAKFYNNIDGKFYRINADGSVTALSDTTFFNVSNVTWSPAREEAIIEYPDGANIYYSFDTKTQTTLPTHWQDFSFDKTGNDIVAKSIGFSEENRWLIVSDPQGKTVTPVEPLGKNADKVIVDWSPSGDVIALSRTGEAIAADRQEVLLVGQHGENFKSIVVEGRDLRTKWSPDGEKLLHSVYSARDGYIPELWIVGASGDAIGSGRKLLGVNTWADKCTFADSRYVYCGVPTTLETGSGFVPALADGTPDNIIRIDTQTGLKQPIGTDGTHTVNDMFVNDDGHTLYFTDKTQAGLFSVPL</sequence>
<keyword evidence="2" id="KW-1133">Transmembrane helix</keyword>
<comment type="caution">
    <text evidence="3">The sequence shown here is derived from an EMBL/GenBank/DDBJ whole genome shotgun (WGS) entry which is preliminary data.</text>
</comment>
<proteinExistence type="predicted"/>
<evidence type="ECO:0000256" key="2">
    <source>
        <dbReference type="SAM" id="Phobius"/>
    </source>
</evidence>
<keyword evidence="2" id="KW-0812">Transmembrane</keyword>